<sequence length="129" mass="14635">ADRRYALHHRSLHVPLGAGMFLSAPGGWRSSWTFVRCWRRACCSSRLPASGLRGSPISAASGRWRSHSACGARRDLHVHAYQPDRLRHPAGGRDQECRGVLQLDAQPRRRARPRRDQQHRQLARRGTSL</sequence>
<accession>A0A6J4J1C0</accession>
<feature type="non-terminal residue" evidence="2">
    <location>
        <position position="1"/>
    </location>
</feature>
<dbReference type="EMBL" id="CADCTD010000126">
    <property type="protein sequence ID" value="CAA9265236.1"/>
    <property type="molecule type" value="Genomic_DNA"/>
</dbReference>
<dbReference type="AlphaFoldDB" id="A0A6J4J1C0"/>
<protein>
    <submittedName>
        <fullName evidence="2">Uncharacterized protein</fullName>
    </submittedName>
</protein>
<evidence type="ECO:0000313" key="2">
    <source>
        <dbReference type="EMBL" id="CAA9265236.1"/>
    </source>
</evidence>
<gene>
    <name evidence="2" type="ORF">AVDCRST_MAG27-3307</name>
</gene>
<feature type="non-terminal residue" evidence="2">
    <location>
        <position position="129"/>
    </location>
</feature>
<feature type="compositionally biased region" description="Basic and acidic residues" evidence="1">
    <location>
        <begin position="81"/>
        <end position="97"/>
    </location>
</feature>
<evidence type="ECO:0000256" key="1">
    <source>
        <dbReference type="SAM" id="MobiDB-lite"/>
    </source>
</evidence>
<feature type="region of interest" description="Disordered" evidence="1">
    <location>
        <begin position="81"/>
        <end position="129"/>
    </location>
</feature>
<name>A0A6J4J1C0_9PROT</name>
<proteinExistence type="predicted"/>
<organism evidence="2">
    <name type="scientific">uncultured Craurococcus sp</name>
    <dbReference type="NCBI Taxonomy" id="1135998"/>
    <lineage>
        <taxon>Bacteria</taxon>
        <taxon>Pseudomonadati</taxon>
        <taxon>Pseudomonadota</taxon>
        <taxon>Alphaproteobacteria</taxon>
        <taxon>Acetobacterales</taxon>
        <taxon>Acetobacteraceae</taxon>
        <taxon>Craurococcus</taxon>
        <taxon>environmental samples</taxon>
    </lineage>
</organism>
<reference evidence="2" key="1">
    <citation type="submission" date="2020-02" db="EMBL/GenBank/DDBJ databases">
        <authorList>
            <person name="Meier V. D."/>
        </authorList>
    </citation>
    <scope>NUCLEOTIDE SEQUENCE</scope>
    <source>
        <strain evidence="2">AVDCRST_MAG27</strain>
    </source>
</reference>